<feature type="chain" id="PRO_5047479230" evidence="1">
    <location>
        <begin position="32"/>
        <end position="167"/>
    </location>
</feature>
<evidence type="ECO:0000256" key="1">
    <source>
        <dbReference type="SAM" id="SignalP"/>
    </source>
</evidence>
<keyword evidence="3" id="KW-1185">Reference proteome</keyword>
<dbReference type="RefSeq" id="WP_006896151.1">
    <property type="nucleotide sequence ID" value="NZ_BAAARB010000011.1"/>
</dbReference>
<sequence length="167" mass="17624">MKKSLTRMAAAVAAAGAIGAGSLAAVPQAHAGTPGDLQIIGGISCTFKLWGPNWSDGPVWQMHRWMGVTNIGGSTMTGVTVTEFGGASKWVPQTKDKDGKITNKLGELKPGKTFVAFDTTWKGCWPASISGYTIGQQVENPMNNVGFWQNVRRAQPKDKSTTVGNGS</sequence>
<evidence type="ECO:0000313" key="2">
    <source>
        <dbReference type="EMBL" id="GAA2382177.1"/>
    </source>
</evidence>
<gene>
    <name evidence="2" type="ORF">GCM10009855_22920</name>
</gene>
<evidence type="ECO:0000313" key="3">
    <source>
        <dbReference type="Proteomes" id="UP001501170"/>
    </source>
</evidence>
<feature type="signal peptide" evidence="1">
    <location>
        <begin position="1"/>
        <end position="31"/>
    </location>
</feature>
<protein>
    <submittedName>
        <fullName evidence="2">Uncharacterized protein</fullName>
    </submittedName>
</protein>
<accession>A0ABN3HJT1</accession>
<name>A0ABN3HJT1_9ACTN</name>
<comment type="caution">
    <text evidence="2">The sequence shown here is derived from an EMBL/GenBank/DDBJ whole genome shotgun (WGS) entry which is preliminary data.</text>
</comment>
<dbReference type="EMBL" id="BAAARB010000011">
    <property type="protein sequence ID" value="GAA2382177.1"/>
    <property type="molecule type" value="Genomic_DNA"/>
</dbReference>
<dbReference type="Proteomes" id="UP001501170">
    <property type="component" value="Unassembled WGS sequence"/>
</dbReference>
<reference evidence="2 3" key="1">
    <citation type="journal article" date="2019" name="Int. J. Syst. Evol. Microbiol.">
        <title>The Global Catalogue of Microorganisms (GCM) 10K type strain sequencing project: providing services to taxonomists for standard genome sequencing and annotation.</title>
        <authorList>
            <consortium name="The Broad Institute Genomics Platform"/>
            <consortium name="The Broad Institute Genome Sequencing Center for Infectious Disease"/>
            <person name="Wu L."/>
            <person name="Ma J."/>
        </authorList>
    </citation>
    <scope>NUCLEOTIDE SEQUENCE [LARGE SCALE GENOMIC DNA]</scope>
    <source>
        <strain evidence="2 3">JCM 16227</strain>
    </source>
</reference>
<keyword evidence="1" id="KW-0732">Signal</keyword>
<proteinExistence type="predicted"/>
<organism evidence="2 3">
    <name type="scientific">Gordonia cholesterolivorans</name>
    <dbReference type="NCBI Taxonomy" id="559625"/>
    <lineage>
        <taxon>Bacteria</taxon>
        <taxon>Bacillati</taxon>
        <taxon>Actinomycetota</taxon>
        <taxon>Actinomycetes</taxon>
        <taxon>Mycobacteriales</taxon>
        <taxon>Gordoniaceae</taxon>
        <taxon>Gordonia</taxon>
    </lineage>
</organism>